<name>A0A0A6U897_ACTUT</name>
<dbReference type="Proteomes" id="UP000054537">
    <property type="component" value="Unassembled WGS sequence"/>
</dbReference>
<dbReference type="EMBL" id="JRTT01000138">
    <property type="protein sequence ID" value="KHD72265.1"/>
    <property type="molecule type" value="Genomic_DNA"/>
</dbReference>
<reference evidence="1 2" key="1">
    <citation type="submission" date="2014-10" db="EMBL/GenBank/DDBJ databases">
        <title>Draft genome sequence of Actinoplanes utahensis NRRL 12052.</title>
        <authorList>
            <person name="Velasco-Bucheli B."/>
            <person name="del Cerro C."/>
            <person name="Hormigo D."/>
            <person name="Garcia J.L."/>
            <person name="Acebal C."/>
            <person name="Arroyo M."/>
            <person name="de la Mata I."/>
        </authorList>
    </citation>
    <scope>NUCLEOTIDE SEQUENCE [LARGE SCALE GENOMIC DNA]</scope>
    <source>
        <strain evidence="1 2">NRRL 12052</strain>
    </source>
</reference>
<organism evidence="1 2">
    <name type="scientific">Actinoplanes utahensis</name>
    <dbReference type="NCBI Taxonomy" id="1869"/>
    <lineage>
        <taxon>Bacteria</taxon>
        <taxon>Bacillati</taxon>
        <taxon>Actinomycetota</taxon>
        <taxon>Actinomycetes</taxon>
        <taxon>Micromonosporales</taxon>
        <taxon>Micromonosporaceae</taxon>
        <taxon>Actinoplanes</taxon>
    </lineage>
</organism>
<protein>
    <submittedName>
        <fullName evidence="1">Uncharacterized protein</fullName>
    </submittedName>
</protein>
<accession>A0A0A6U897</accession>
<gene>
    <name evidence="1" type="ORF">MB27_41130</name>
</gene>
<evidence type="ECO:0000313" key="2">
    <source>
        <dbReference type="Proteomes" id="UP000054537"/>
    </source>
</evidence>
<sequence>MRLIELAMTSAITLSICGVGYAALNPGELKSRVQVVADQATCHTVNTAITGYLMNNGEAPTSIRQIESYVQGDISRYRIVGGVAAGPGCA</sequence>
<proteinExistence type="predicted"/>
<evidence type="ECO:0000313" key="1">
    <source>
        <dbReference type="EMBL" id="KHD72265.1"/>
    </source>
</evidence>
<comment type="caution">
    <text evidence="1">The sequence shown here is derived from an EMBL/GenBank/DDBJ whole genome shotgun (WGS) entry which is preliminary data.</text>
</comment>
<keyword evidence="2" id="KW-1185">Reference proteome</keyword>
<dbReference type="OrthoDB" id="3298457at2"/>
<dbReference type="AlphaFoldDB" id="A0A0A6U897"/>
<dbReference type="RefSeq" id="WP_043533622.1">
    <property type="nucleotide sequence ID" value="NZ_BAABKU010000055.1"/>
</dbReference>